<comment type="similarity">
    <text evidence="2">Belongs to the Mediator complex subunit 12 family.</text>
</comment>
<evidence type="ECO:0000256" key="4">
    <source>
        <dbReference type="ARBA" id="ARBA00023015"/>
    </source>
</evidence>
<name>A0A0C3FGT6_PILCF</name>
<proteinExistence type="inferred from homology"/>
<gene>
    <name evidence="10" type="ORF">PILCRDRAFT_823912</name>
</gene>
<feature type="region of interest" description="Disordered" evidence="8">
    <location>
        <begin position="1"/>
        <end position="46"/>
    </location>
</feature>
<dbReference type="EMBL" id="KN833012">
    <property type="protein sequence ID" value="KIM79059.1"/>
    <property type="molecule type" value="Genomic_DNA"/>
</dbReference>
<dbReference type="Pfam" id="PF09497">
    <property type="entry name" value="Med12"/>
    <property type="match status" value="1"/>
</dbReference>
<organism evidence="10 11">
    <name type="scientific">Piloderma croceum (strain F 1598)</name>
    <dbReference type="NCBI Taxonomy" id="765440"/>
    <lineage>
        <taxon>Eukaryota</taxon>
        <taxon>Fungi</taxon>
        <taxon>Dikarya</taxon>
        <taxon>Basidiomycota</taxon>
        <taxon>Agaricomycotina</taxon>
        <taxon>Agaricomycetes</taxon>
        <taxon>Agaricomycetidae</taxon>
        <taxon>Atheliales</taxon>
        <taxon>Atheliaceae</taxon>
        <taxon>Piloderma</taxon>
    </lineage>
</organism>
<evidence type="ECO:0000256" key="8">
    <source>
        <dbReference type="SAM" id="MobiDB-lite"/>
    </source>
</evidence>
<keyword evidence="4" id="KW-0805">Transcription regulation</keyword>
<feature type="compositionally biased region" description="Low complexity" evidence="8">
    <location>
        <begin position="1557"/>
        <end position="1568"/>
    </location>
</feature>
<dbReference type="SMART" id="SM01281">
    <property type="entry name" value="Med12"/>
    <property type="match status" value="1"/>
</dbReference>
<keyword evidence="5" id="KW-0804">Transcription</keyword>
<reference evidence="10 11" key="1">
    <citation type="submission" date="2014-04" db="EMBL/GenBank/DDBJ databases">
        <authorList>
            <consortium name="DOE Joint Genome Institute"/>
            <person name="Kuo A."/>
            <person name="Tarkka M."/>
            <person name="Buscot F."/>
            <person name="Kohler A."/>
            <person name="Nagy L.G."/>
            <person name="Floudas D."/>
            <person name="Copeland A."/>
            <person name="Barry K.W."/>
            <person name="Cichocki N."/>
            <person name="Veneault-Fourrey C."/>
            <person name="LaButti K."/>
            <person name="Lindquist E.A."/>
            <person name="Lipzen A."/>
            <person name="Lundell T."/>
            <person name="Morin E."/>
            <person name="Murat C."/>
            <person name="Sun H."/>
            <person name="Tunlid A."/>
            <person name="Henrissat B."/>
            <person name="Grigoriev I.V."/>
            <person name="Hibbett D.S."/>
            <person name="Martin F."/>
            <person name="Nordberg H.P."/>
            <person name="Cantor M.N."/>
            <person name="Hua S.X."/>
        </authorList>
    </citation>
    <scope>NUCLEOTIDE SEQUENCE [LARGE SCALE GENOMIC DNA]</scope>
    <source>
        <strain evidence="10 11">F 1598</strain>
    </source>
</reference>
<dbReference type="InParanoid" id="A0A0C3FGT6"/>
<protein>
    <recommendedName>
        <fullName evidence="3">Mediator of RNA polymerase II transcription subunit 12</fullName>
    </recommendedName>
    <alternativeName>
        <fullName evidence="7">Mediator complex subunit 12</fullName>
    </alternativeName>
</protein>
<dbReference type="Proteomes" id="UP000054166">
    <property type="component" value="Unassembled WGS sequence"/>
</dbReference>
<dbReference type="OrthoDB" id="20828at2759"/>
<dbReference type="PANTHER" id="PTHR46567">
    <property type="entry name" value="MEDIATOR OF RNA POLYMERASE II TRANSCRIPTION SUBUNIT 12"/>
    <property type="match status" value="1"/>
</dbReference>
<evidence type="ECO:0000256" key="1">
    <source>
        <dbReference type="ARBA" id="ARBA00004123"/>
    </source>
</evidence>
<evidence type="ECO:0000256" key="5">
    <source>
        <dbReference type="ARBA" id="ARBA00023163"/>
    </source>
</evidence>
<dbReference type="STRING" id="765440.A0A0C3FGT6"/>
<dbReference type="GO" id="GO:0006357">
    <property type="term" value="P:regulation of transcription by RNA polymerase II"/>
    <property type="evidence" value="ECO:0007669"/>
    <property type="project" value="InterPro"/>
</dbReference>
<dbReference type="PANTHER" id="PTHR46567:SF1">
    <property type="entry name" value="MEDIATOR OF RNA POLYMERASE II TRANSCRIPTION SUBUNIT 12"/>
    <property type="match status" value="1"/>
</dbReference>
<accession>A0A0C3FGT6</accession>
<reference evidence="11" key="2">
    <citation type="submission" date="2015-01" db="EMBL/GenBank/DDBJ databases">
        <title>Evolutionary Origins and Diversification of the Mycorrhizal Mutualists.</title>
        <authorList>
            <consortium name="DOE Joint Genome Institute"/>
            <consortium name="Mycorrhizal Genomics Consortium"/>
            <person name="Kohler A."/>
            <person name="Kuo A."/>
            <person name="Nagy L.G."/>
            <person name="Floudas D."/>
            <person name="Copeland A."/>
            <person name="Barry K.W."/>
            <person name="Cichocki N."/>
            <person name="Veneault-Fourrey C."/>
            <person name="LaButti K."/>
            <person name="Lindquist E.A."/>
            <person name="Lipzen A."/>
            <person name="Lundell T."/>
            <person name="Morin E."/>
            <person name="Murat C."/>
            <person name="Riley R."/>
            <person name="Ohm R."/>
            <person name="Sun H."/>
            <person name="Tunlid A."/>
            <person name="Henrissat B."/>
            <person name="Grigoriev I.V."/>
            <person name="Hibbett D.S."/>
            <person name="Martin F."/>
        </authorList>
    </citation>
    <scope>NUCLEOTIDE SEQUENCE [LARGE SCALE GENOMIC DNA]</scope>
    <source>
        <strain evidence="11">F 1598</strain>
    </source>
</reference>
<dbReference type="InterPro" id="IPR019035">
    <property type="entry name" value="Mediator_Med12"/>
</dbReference>
<sequence length="1661" mass="183745">MPSEVDDNDPNEMPNYESRPPAWLPKTHGSADLGYSGFHPPRPGQDEDVMSAASIKNGFLIGDSVPAETFSAQDMIKARITQHGALTELEDLMNEIFSRRADHVPAMPPSTFRMPSRVTLNDSKRQAWFADLANPDVPLHKLGKNVPHGAKGHDLLDLLQSHNVAISRAVWFLRVFGANETAGLRNKPSYNPTQYSVDWANVVTGYLKKQLADIALPSAPRAGLNIKQTFKGVLADADSRARWISRFTYCLRLLRTFYSQGLVDNRTFLTWLVQTMANCNLAQAAFVARLGDEYLDGMLSSRALTKPFADACLGKLVEIRTTAAQEYLPTLEALLKTLLQRVCLALPDALVSIHIWTAHSALLTEILSADIPDPDRPVREGRDYYQQIARDVQQMLLDNFLDVKRRNEAMLFRTLPPRVLASLGSTVMDIQLLNSISSTTDLNTISFFDSLSDDPSLWAEKINTLFTWSIAPLQFGDHRPYAAATLLRLWRNKSGERAMRRDITSPDDFLQDLLFDWLDESELAGEGANLNSVASLFGKLVRDGLFQYAKYVQRLVARGEPGLSYTQEVESRHRKFLRCIPLHHSTSSLVSQRKVTLHGARARETPEDLNEREIRKEIRAILPQLFGGEARTNYLSADAPLDTCPILVSASRFEQVRTFRQWLFPIFRKAIDSQSHSKMDASSLLQTYCLSVELMANTKCYGSILELNLFVLQRTSDSALVTAIIETFHRYVTIWNCMDAAGNITAALHGAHQVARSRGIQSRALLALLVEIDNGRHLDAPSREHVSADIAAFTHALHPESETPDHVPPVLPEILLLADDPNPEAPSILANSLWYKYRTAFDWAWKVWDNTVASLRQVPVMTLDVAGRQACSLCYGRFLFHVDQHLPGGIDDQVLQWFLGTGKNEVSALSADAWDVLTFVLLYLVVHGALTATTILRGLVYPAWRLCASANSEQQGESLTIFLRAANNLCDKLLLREAGGSDGMAPVDLLEVQRICTRRQTVYREPHYSLLVTAIPALVFIEKNEFISQDLQHASASLRTSLCVSSDFRQGAHRNLDAVRHAFEQPLLSETVVDGCHPLVDALRLILSDSPSDITVVGVCGWDNISSLLSPWRLATTAIELQFTLRQIGRMLMQESTSQSASDCLDQLTAKIFHHSMTSEEAYFVAEMARGVDGAVAGKFINNGLQCMSEMLRNTSLQPADLNDCIQQAGQLLRVLAHIAETMREEAALLPQLESTVQDEFIDVLSAKFDAIKSALEADREADIGTEMSHISQSLIFLARLLQFDLGFQGAWTAKTKGASNHLISILFHLALIHGSGKHIDLVAYPLIVDTLYYVLDEIPLDAKSLTFDPFRNYPTLSSSDLPADMPTDYRLQLRSLLSYVPPISTITNLVTAHRDASGRLVLGTSVLNRPWEWIENLGEVPVPDTKHDNDDDGDARVRHPIRNSASLSLDLFNARATGDGIISSTIGDDPRIEANIRSFEDGLSAESVFKRDWRETRIELEDDIVVGGSANRAEEVDGLGGLPSFPRTTDRRSASHSHRPSPASSVRSHKTRSTNPSIAPSSARSSPLQPPPLPRLSHSSSGEPTVIDVDAPSSAAPATTRSTATDAASSTRRTSKRKLSNSDDEVEIIEGPVPAAAAGPSRAGKKPKGKTTAKTRAKKR</sequence>
<comment type="subcellular location">
    <subcellularLocation>
        <location evidence="1">Nucleus</location>
    </subcellularLocation>
</comment>
<evidence type="ECO:0000256" key="2">
    <source>
        <dbReference type="ARBA" id="ARBA00010289"/>
    </source>
</evidence>
<feature type="domain" description="Mediator complex subunit Med12" evidence="9">
    <location>
        <begin position="111"/>
        <end position="174"/>
    </location>
</feature>
<dbReference type="GO" id="GO:0003712">
    <property type="term" value="F:transcription coregulator activity"/>
    <property type="evidence" value="ECO:0007669"/>
    <property type="project" value="InterPro"/>
</dbReference>
<feature type="compositionally biased region" description="Basic residues" evidence="8">
    <location>
        <begin position="1644"/>
        <end position="1661"/>
    </location>
</feature>
<feature type="compositionally biased region" description="Acidic residues" evidence="8">
    <location>
        <begin position="1"/>
        <end position="10"/>
    </location>
</feature>
<evidence type="ECO:0000259" key="9">
    <source>
        <dbReference type="SMART" id="SM01281"/>
    </source>
</evidence>
<keyword evidence="6" id="KW-0539">Nucleus</keyword>
<keyword evidence="11" id="KW-1185">Reference proteome</keyword>
<feature type="compositionally biased region" description="Low complexity" evidence="8">
    <location>
        <begin position="1591"/>
        <end position="1613"/>
    </location>
</feature>
<evidence type="ECO:0000256" key="3">
    <source>
        <dbReference type="ARBA" id="ARBA00019622"/>
    </source>
</evidence>
<evidence type="ECO:0000313" key="11">
    <source>
        <dbReference type="Proteomes" id="UP000054166"/>
    </source>
</evidence>
<evidence type="ECO:0000313" key="10">
    <source>
        <dbReference type="EMBL" id="KIM79059.1"/>
    </source>
</evidence>
<evidence type="ECO:0000256" key="6">
    <source>
        <dbReference type="ARBA" id="ARBA00023242"/>
    </source>
</evidence>
<dbReference type="GO" id="GO:0016592">
    <property type="term" value="C:mediator complex"/>
    <property type="evidence" value="ECO:0007669"/>
    <property type="project" value="InterPro"/>
</dbReference>
<evidence type="ECO:0000256" key="7">
    <source>
        <dbReference type="ARBA" id="ARBA00032010"/>
    </source>
</evidence>
<feature type="region of interest" description="Disordered" evidence="8">
    <location>
        <begin position="1515"/>
        <end position="1661"/>
    </location>
</feature>
<dbReference type="HOGENOM" id="CLU_003154_0_0_1"/>